<feature type="transmembrane region" description="Helical" evidence="1">
    <location>
        <begin position="77"/>
        <end position="97"/>
    </location>
</feature>
<feature type="transmembrane region" description="Helical" evidence="1">
    <location>
        <begin position="218"/>
        <end position="240"/>
    </location>
</feature>
<sequence>MRERGGIVVGALVVVLTLFPLGFFLHSSPRFPGSLAGSLIGIAAALLMLVPLTYVAVKRIPFINRRAKPHVETRTLLSLHIYAGVVAPILGLIHAAHKFNSPLGVSLTGIMLVLVISGFFGRYLLTQLARALRGRQSELAALKLSFLNIQPPPVAEGASADSRGLLARALFQKDEVPAAAGSERDAESLAGAVADVEYAVRAEGAVQSLFGQWRKVHVTLAVILYTLLALHIWAGLYYGLRWL</sequence>
<keyword evidence="1" id="KW-0812">Transmembrane</keyword>
<reference evidence="2 3" key="1">
    <citation type="journal article" date="2002" name="Int. J. Syst. Evol. Microbiol.">
        <title>Sphingopyxis witflariensis sp. nov., isolated from activated sludge.</title>
        <authorList>
            <person name="Kampfer P."/>
            <person name="Witzenberger R."/>
            <person name="Denner E.B."/>
            <person name="Busse H.J."/>
            <person name="Neef A."/>
        </authorList>
    </citation>
    <scope>NUCLEOTIDE SEQUENCE [LARGE SCALE GENOMIC DNA]</scope>
    <source>
        <strain evidence="2 3">DSM 14551</strain>
    </source>
</reference>
<evidence type="ECO:0008006" key="4">
    <source>
        <dbReference type="Google" id="ProtNLM"/>
    </source>
</evidence>
<protein>
    <recommendedName>
        <fullName evidence="4">Iron reductase</fullName>
    </recommendedName>
</protein>
<organism evidence="2 3">
    <name type="scientific">Sphingopyxis witflariensis</name>
    <dbReference type="NCBI Taxonomy" id="173675"/>
    <lineage>
        <taxon>Bacteria</taxon>
        <taxon>Pseudomonadati</taxon>
        <taxon>Pseudomonadota</taxon>
        <taxon>Alphaproteobacteria</taxon>
        <taxon>Sphingomonadales</taxon>
        <taxon>Sphingomonadaceae</taxon>
        <taxon>Sphingopyxis</taxon>
    </lineage>
</organism>
<feature type="transmembrane region" description="Helical" evidence="1">
    <location>
        <begin position="103"/>
        <end position="125"/>
    </location>
</feature>
<dbReference type="RefSeq" id="WP_088474564.1">
    <property type="nucleotide sequence ID" value="NZ_NISJ01000023.1"/>
</dbReference>
<proteinExistence type="predicted"/>
<comment type="caution">
    <text evidence="2">The sequence shown here is derived from an EMBL/GenBank/DDBJ whole genome shotgun (WGS) entry which is preliminary data.</text>
</comment>
<feature type="transmembrane region" description="Helical" evidence="1">
    <location>
        <begin position="7"/>
        <end position="25"/>
    </location>
</feature>
<feature type="transmembrane region" description="Helical" evidence="1">
    <location>
        <begin position="37"/>
        <end position="57"/>
    </location>
</feature>
<dbReference type="OrthoDB" id="128751at2"/>
<dbReference type="AlphaFoldDB" id="A0A2D0AMB1"/>
<evidence type="ECO:0000313" key="3">
    <source>
        <dbReference type="Proteomes" id="UP000197097"/>
    </source>
</evidence>
<keyword evidence="3" id="KW-1185">Reference proteome</keyword>
<name>A0A2D0AMB1_9SPHN</name>
<keyword evidence="1" id="KW-0472">Membrane</keyword>
<dbReference type="Proteomes" id="UP000197097">
    <property type="component" value="Unassembled WGS sequence"/>
</dbReference>
<evidence type="ECO:0000313" key="2">
    <source>
        <dbReference type="EMBL" id="OWQ90204.1"/>
    </source>
</evidence>
<gene>
    <name evidence="2" type="ORF">CDQ91_20490</name>
</gene>
<evidence type="ECO:0000256" key="1">
    <source>
        <dbReference type="SAM" id="Phobius"/>
    </source>
</evidence>
<keyword evidence="1" id="KW-1133">Transmembrane helix</keyword>
<dbReference type="EMBL" id="NISJ01000023">
    <property type="protein sequence ID" value="OWQ90204.1"/>
    <property type="molecule type" value="Genomic_DNA"/>
</dbReference>
<accession>A0A2D0AMB1</accession>